<dbReference type="OrthoDB" id="9800974at2"/>
<dbReference type="KEGG" id="samy:DB32_002526"/>
<accession>A0A0F6W257</accession>
<dbReference type="RefSeq" id="WP_053232623.1">
    <property type="nucleotide sequence ID" value="NZ_CP011125.1"/>
</dbReference>
<evidence type="ECO:0000313" key="4">
    <source>
        <dbReference type="Proteomes" id="UP000034883"/>
    </source>
</evidence>
<dbReference type="Pfam" id="PF16116">
    <property type="entry name" value="DUF4832"/>
    <property type="match status" value="1"/>
</dbReference>
<dbReference type="InterPro" id="IPR032379">
    <property type="entry name" value="DUF4874"/>
</dbReference>
<gene>
    <name evidence="3" type="ORF">DB32_002526</name>
</gene>
<evidence type="ECO:0000313" key="3">
    <source>
        <dbReference type="EMBL" id="AKF05377.1"/>
    </source>
</evidence>
<sequence>MKRALVLAALLGACGGHDDAPRDASTSFFDHPTFDAGPADAPGRAVSWTESDAPLLGPERGFYRYVDIASDRDFAFVREGGDTLVYSYVRLDAYRDGPIAERSLDDVQDGLDAARDAGIKVILRFAYNEGPYPDSEPDAPLERVLAHITQVTPLLRANEDVIALVQAGFVGAWGEWHTSTNGLDDDPDARRAILEALLDALPASRSTQLRYPAYKEAIYGEPLEARDASDESRVGHHNDCFVASDSDMGTYPEGERDRWVAYVGADTRFVPMGGETCAVFPSRSTCAFVPGEMERLHFSFINRDYHPEVVASWASGGCEDEIEARLGYRFVLVDGELPEAVRPGGSFRLRVSVRNEGYAAPFNPRPVWLALDGVGAVAIPESDVRRWAAGETSELDVRVRLPASVPAGEHAIALWMPDASERIAARPEYAIRTANEGTWDAEHGWNVLGTIRIDDGAQGGSDAGATALTILE</sequence>
<name>A0A0F6W257_9BACT</name>
<feature type="domain" description="DUF4874" evidence="2">
    <location>
        <begin position="58"/>
        <end position="214"/>
    </location>
</feature>
<evidence type="ECO:0008006" key="5">
    <source>
        <dbReference type="Google" id="ProtNLM"/>
    </source>
</evidence>
<dbReference type="Pfam" id="PF16173">
    <property type="entry name" value="DUF4874"/>
    <property type="match status" value="1"/>
</dbReference>
<proteinExistence type="predicted"/>
<dbReference type="InterPro" id="IPR017853">
    <property type="entry name" value="GH"/>
</dbReference>
<evidence type="ECO:0000259" key="2">
    <source>
        <dbReference type="Pfam" id="PF16173"/>
    </source>
</evidence>
<dbReference type="EMBL" id="CP011125">
    <property type="protein sequence ID" value="AKF05377.1"/>
    <property type="molecule type" value="Genomic_DNA"/>
</dbReference>
<protein>
    <recommendedName>
        <fullName evidence="5">DUF4832 domain-containing protein</fullName>
    </recommendedName>
</protein>
<reference evidence="3 4" key="1">
    <citation type="submission" date="2015-03" db="EMBL/GenBank/DDBJ databases">
        <title>Genome assembly of Sandaracinus amylolyticus DSM 53668.</title>
        <authorList>
            <person name="Sharma G."/>
            <person name="Subramanian S."/>
        </authorList>
    </citation>
    <scope>NUCLEOTIDE SEQUENCE [LARGE SCALE GENOMIC DNA]</scope>
    <source>
        <strain evidence="3 4">DSM 53668</strain>
    </source>
</reference>
<dbReference type="STRING" id="927083.DB32_002526"/>
<dbReference type="SUPFAM" id="SSF51445">
    <property type="entry name" value="(Trans)glycosidases"/>
    <property type="match status" value="1"/>
</dbReference>
<dbReference type="AlphaFoldDB" id="A0A0F6W257"/>
<dbReference type="InterPro" id="IPR032267">
    <property type="entry name" value="DUF4832"/>
</dbReference>
<evidence type="ECO:0000259" key="1">
    <source>
        <dbReference type="Pfam" id="PF16116"/>
    </source>
</evidence>
<keyword evidence="4" id="KW-1185">Reference proteome</keyword>
<feature type="domain" description="DUF4832" evidence="1">
    <location>
        <begin position="233"/>
        <end position="435"/>
    </location>
</feature>
<organism evidence="3 4">
    <name type="scientific">Sandaracinus amylolyticus</name>
    <dbReference type="NCBI Taxonomy" id="927083"/>
    <lineage>
        <taxon>Bacteria</taxon>
        <taxon>Pseudomonadati</taxon>
        <taxon>Myxococcota</taxon>
        <taxon>Polyangia</taxon>
        <taxon>Polyangiales</taxon>
        <taxon>Sandaracinaceae</taxon>
        <taxon>Sandaracinus</taxon>
    </lineage>
</organism>
<dbReference type="Proteomes" id="UP000034883">
    <property type="component" value="Chromosome"/>
</dbReference>